<protein>
    <submittedName>
        <fullName evidence="1">Predicted protein</fullName>
    </submittedName>
</protein>
<organism evidence="2">
    <name type="scientific">Laccaria bicolor (strain S238N-H82 / ATCC MYA-4686)</name>
    <name type="common">Bicoloured deceiver</name>
    <name type="synonym">Laccaria laccata var. bicolor</name>
    <dbReference type="NCBI Taxonomy" id="486041"/>
    <lineage>
        <taxon>Eukaryota</taxon>
        <taxon>Fungi</taxon>
        <taxon>Dikarya</taxon>
        <taxon>Basidiomycota</taxon>
        <taxon>Agaricomycotina</taxon>
        <taxon>Agaricomycetes</taxon>
        <taxon>Agaricomycetidae</taxon>
        <taxon>Agaricales</taxon>
        <taxon>Agaricineae</taxon>
        <taxon>Hydnangiaceae</taxon>
        <taxon>Laccaria</taxon>
    </lineage>
</organism>
<evidence type="ECO:0000313" key="2">
    <source>
        <dbReference type="Proteomes" id="UP000001194"/>
    </source>
</evidence>
<accession>B0DC00</accession>
<proteinExistence type="predicted"/>
<dbReference type="Proteomes" id="UP000001194">
    <property type="component" value="Unassembled WGS sequence"/>
</dbReference>
<dbReference type="HOGENOM" id="CLU_010790_5_1_1"/>
<reference evidence="1 2" key="1">
    <citation type="journal article" date="2008" name="Nature">
        <title>The genome of Laccaria bicolor provides insights into mycorrhizal symbiosis.</title>
        <authorList>
            <person name="Martin F."/>
            <person name="Aerts A."/>
            <person name="Ahren D."/>
            <person name="Brun A."/>
            <person name="Danchin E.G.J."/>
            <person name="Duchaussoy F."/>
            <person name="Gibon J."/>
            <person name="Kohler A."/>
            <person name="Lindquist E."/>
            <person name="Pereda V."/>
            <person name="Salamov A."/>
            <person name="Shapiro H.J."/>
            <person name="Wuyts J."/>
            <person name="Blaudez D."/>
            <person name="Buee M."/>
            <person name="Brokstein P."/>
            <person name="Canbaeck B."/>
            <person name="Cohen D."/>
            <person name="Courty P.E."/>
            <person name="Coutinho P.M."/>
            <person name="Delaruelle C."/>
            <person name="Detter J.C."/>
            <person name="Deveau A."/>
            <person name="DiFazio S."/>
            <person name="Duplessis S."/>
            <person name="Fraissinet-Tachet L."/>
            <person name="Lucic E."/>
            <person name="Frey-Klett P."/>
            <person name="Fourrey C."/>
            <person name="Feussner I."/>
            <person name="Gay G."/>
            <person name="Grimwood J."/>
            <person name="Hoegger P.J."/>
            <person name="Jain P."/>
            <person name="Kilaru S."/>
            <person name="Labbe J."/>
            <person name="Lin Y.C."/>
            <person name="Legue V."/>
            <person name="Le Tacon F."/>
            <person name="Marmeisse R."/>
            <person name="Melayah D."/>
            <person name="Montanini B."/>
            <person name="Muratet M."/>
            <person name="Nehls U."/>
            <person name="Niculita-Hirzel H."/>
            <person name="Oudot-Le Secq M.P."/>
            <person name="Peter M."/>
            <person name="Quesneville H."/>
            <person name="Rajashekar B."/>
            <person name="Reich M."/>
            <person name="Rouhier N."/>
            <person name="Schmutz J."/>
            <person name="Yin T."/>
            <person name="Chalot M."/>
            <person name="Henrissat B."/>
            <person name="Kuees U."/>
            <person name="Lucas S."/>
            <person name="Van de Peer Y."/>
            <person name="Podila G.K."/>
            <person name="Polle A."/>
            <person name="Pukkila P.J."/>
            <person name="Richardson P.M."/>
            <person name="Rouze P."/>
            <person name="Sanders I.R."/>
            <person name="Stajich J.E."/>
            <person name="Tunlid A."/>
            <person name="Tuskan G."/>
            <person name="Grigoriev I.V."/>
        </authorList>
    </citation>
    <scope>NUCLEOTIDE SEQUENCE [LARGE SCALE GENOMIC DNA]</scope>
    <source>
        <strain evidence="2">S238N-H82 / ATCC MYA-4686</strain>
    </source>
</reference>
<name>B0DC00_LACBS</name>
<evidence type="ECO:0000313" key="1">
    <source>
        <dbReference type="EMBL" id="EDR07646.1"/>
    </source>
</evidence>
<keyword evidence="2" id="KW-1185">Reference proteome</keyword>
<dbReference type="RefSeq" id="XP_001881435.1">
    <property type="nucleotide sequence ID" value="XM_001881400.1"/>
</dbReference>
<sequence length="722" mass="82924">MEYEGIIDHFNPILPNAGILPFNGLETARELDEVYERVLPFDLTQTRHGPMFQNGNWFAGAIKRRRRAEIKASRTISLDSISRALILPTELLLEIELDLRIPLSYRPLFRYTLNEETQEYTVGSGGVVCVLMFSRRVLRTSLNRDGLLYCLARRRVMMVARFIFFNSRISSGIPDASLEFEDFKSLEIANVIRGHEESNRANALILRMGVQVMEEHNDNMKQLLKRYLIRRLSSEMSRTDLCISHASILLRRGHDQVDLDIATGELLDRYSYRERFTSNYRSNKQLALELLRTSETHKIDRLEKQRWFLIFYRQKVTLPPTSWPNLPNVEAIYEHEPFAAFIASESKEVGKLPEETVQTHLAPFLDSWMQVHESNILARLESPYENLDLAANVFICASCESEDDCTRRRTSILIGLENLRAHFKCIDPQCEFRFSISGRAVALALLDLLGMDPKTVTVSILDARDARFFCEGCDVSWKRGVLGRQPLTWRECISHVIEMENTNSHHSITSWALLTAEATECIKRHEQPFPSPECDIWCCYHCPEHYDDATTKANAFRHAKDERKFPHLKPRKPISVGLEPPEIYQCGKCPDTINRLWQIDRLKPHLLDNCVAWGTSCVHAWGTGLGLQKLACQHHSQGNPHYLSSADLCNSAFICVHGKSTCVPMCSQKVWQRRNKRQGLQATPSFIVQNVRKRFLLEQAVKQICSSISTCMDTMGVKCCRT</sequence>
<dbReference type="GeneID" id="6077286"/>
<dbReference type="EMBL" id="DS547103">
    <property type="protein sequence ID" value="EDR07646.1"/>
    <property type="molecule type" value="Genomic_DNA"/>
</dbReference>
<dbReference type="KEGG" id="lbc:LACBIDRAFT_327520"/>
<gene>
    <name evidence="1" type="ORF">LACBIDRAFT_327520</name>
</gene>
<dbReference type="InParanoid" id="B0DC00"/>
<dbReference type="OrthoDB" id="2322499at2759"/>
<dbReference type="AlphaFoldDB" id="B0DC00"/>